<dbReference type="EMBL" id="JADBEO010000055">
    <property type="protein sequence ID" value="MDR4308524.1"/>
    <property type="molecule type" value="Genomic_DNA"/>
</dbReference>
<dbReference type="InterPro" id="IPR040079">
    <property type="entry name" value="Glutathione_S-Trfase"/>
</dbReference>
<dbReference type="PANTHER" id="PTHR44051">
    <property type="entry name" value="GLUTATHIONE S-TRANSFERASE-RELATED"/>
    <property type="match status" value="1"/>
</dbReference>
<dbReference type="CDD" id="cd03207">
    <property type="entry name" value="GST_C_8"/>
    <property type="match status" value="1"/>
</dbReference>
<dbReference type="Gene3D" id="3.40.30.10">
    <property type="entry name" value="Glutaredoxin"/>
    <property type="match status" value="1"/>
</dbReference>
<dbReference type="SFLD" id="SFLDS00019">
    <property type="entry name" value="Glutathione_Transferase_(cytos"/>
    <property type="match status" value="1"/>
</dbReference>
<sequence length="205" mass="22619">MAARFVLHHHPQSRAQRIKWLLEETGAEYEVVLHDLEGGSHKRPDFLRLNPDGKLPTLIDRGPDRSAEVAVTESAAILIHVADCYPRAGLAPEPGSLERGPYLTWIAYAAAALEPAFADVMFPRAEPAPARAIGWPPFDQALERVLAGLAPGPWLLGQRFTAADLMVGALLGWLNAWGKLPEPQRFAPYLERIAARPAHQRTYRG</sequence>
<dbReference type="SUPFAM" id="SSF52833">
    <property type="entry name" value="Thioredoxin-like"/>
    <property type="match status" value="1"/>
</dbReference>
<protein>
    <submittedName>
        <fullName evidence="2">Glutathione S-transferase family protein</fullName>
    </submittedName>
</protein>
<dbReference type="SUPFAM" id="SSF47616">
    <property type="entry name" value="GST C-terminal domain-like"/>
    <property type="match status" value="1"/>
</dbReference>
<dbReference type="Proteomes" id="UP001181622">
    <property type="component" value="Unassembled WGS sequence"/>
</dbReference>
<keyword evidence="3" id="KW-1185">Reference proteome</keyword>
<comment type="caution">
    <text evidence="2">The sequence shown here is derived from an EMBL/GenBank/DDBJ whole genome shotgun (WGS) entry which is preliminary data.</text>
</comment>
<dbReference type="Pfam" id="PF13410">
    <property type="entry name" value="GST_C_2"/>
    <property type="match status" value="1"/>
</dbReference>
<dbReference type="InterPro" id="IPR004045">
    <property type="entry name" value="Glutathione_S-Trfase_N"/>
</dbReference>
<dbReference type="SFLD" id="SFLDG00358">
    <property type="entry name" value="Main_(cytGST)"/>
    <property type="match status" value="1"/>
</dbReference>
<dbReference type="PROSITE" id="PS50404">
    <property type="entry name" value="GST_NTER"/>
    <property type="match status" value="1"/>
</dbReference>
<dbReference type="RefSeq" id="WP_309394342.1">
    <property type="nucleotide sequence ID" value="NZ_JADBEO010000055.1"/>
</dbReference>
<dbReference type="Pfam" id="PF02798">
    <property type="entry name" value="GST_N"/>
    <property type="match status" value="1"/>
</dbReference>
<evidence type="ECO:0000313" key="2">
    <source>
        <dbReference type="EMBL" id="MDR4308524.1"/>
    </source>
</evidence>
<dbReference type="InterPro" id="IPR036249">
    <property type="entry name" value="Thioredoxin-like_sf"/>
</dbReference>
<reference evidence="2" key="1">
    <citation type="submission" date="2020-10" db="EMBL/GenBank/DDBJ databases">
        <authorList>
            <person name="Abbas A."/>
            <person name="Razzaq R."/>
            <person name="Waqas M."/>
            <person name="Abbas N."/>
            <person name="Nielsen T.K."/>
            <person name="Hansen L.H."/>
            <person name="Hussain S."/>
            <person name="Shahid M."/>
        </authorList>
    </citation>
    <scope>NUCLEOTIDE SEQUENCE</scope>
    <source>
        <strain evidence="2">S14</strain>
    </source>
</reference>
<gene>
    <name evidence="2" type="ORF">IHQ68_18040</name>
</gene>
<dbReference type="CDD" id="cd03046">
    <property type="entry name" value="GST_N_GTT1_like"/>
    <property type="match status" value="1"/>
</dbReference>
<dbReference type="InterPro" id="IPR036282">
    <property type="entry name" value="Glutathione-S-Trfase_C_sf"/>
</dbReference>
<name>A0ABU1DKN4_9HYPH</name>
<proteinExistence type="predicted"/>
<accession>A0ABU1DKN4</accession>
<dbReference type="Gene3D" id="1.20.1050.10">
    <property type="match status" value="1"/>
</dbReference>
<organism evidence="2 3">
    <name type="scientific">Chelatococcus sambhunathii</name>
    <dbReference type="NCBI Taxonomy" id="363953"/>
    <lineage>
        <taxon>Bacteria</taxon>
        <taxon>Pseudomonadati</taxon>
        <taxon>Pseudomonadota</taxon>
        <taxon>Alphaproteobacteria</taxon>
        <taxon>Hyphomicrobiales</taxon>
        <taxon>Chelatococcaceae</taxon>
        <taxon>Chelatococcus</taxon>
    </lineage>
</organism>
<dbReference type="SFLD" id="SFLDG01150">
    <property type="entry name" value="Main.1:_Beta-like"/>
    <property type="match status" value="1"/>
</dbReference>
<evidence type="ECO:0000259" key="1">
    <source>
        <dbReference type="PROSITE" id="PS50404"/>
    </source>
</evidence>
<dbReference type="PANTHER" id="PTHR44051:SF21">
    <property type="entry name" value="GLUTATHIONE S-TRANSFERASE FAMILY PROTEIN"/>
    <property type="match status" value="1"/>
</dbReference>
<evidence type="ECO:0000313" key="3">
    <source>
        <dbReference type="Proteomes" id="UP001181622"/>
    </source>
</evidence>
<feature type="domain" description="GST N-terminal" evidence="1">
    <location>
        <begin position="2"/>
        <end position="89"/>
    </location>
</feature>